<dbReference type="PROSITE" id="PS51318">
    <property type="entry name" value="TAT"/>
    <property type="match status" value="1"/>
</dbReference>
<evidence type="ECO:0000256" key="1">
    <source>
        <dbReference type="ARBA" id="ARBA00004418"/>
    </source>
</evidence>
<gene>
    <name evidence="3" type="ORF">NB231_13046</name>
</gene>
<comment type="subcellular location">
    <subcellularLocation>
        <location evidence="1">Periplasm</location>
    </subcellularLocation>
</comment>
<dbReference type="STRING" id="314278.NB231_13046"/>
<keyword evidence="4" id="KW-1185">Reference proteome</keyword>
<dbReference type="HOGENOM" id="CLU_579813_0_0_6"/>
<evidence type="ECO:0000313" key="4">
    <source>
        <dbReference type="Proteomes" id="UP000003374"/>
    </source>
</evidence>
<dbReference type="SUPFAM" id="SSF53850">
    <property type="entry name" value="Periplasmic binding protein-like II"/>
    <property type="match status" value="1"/>
</dbReference>
<dbReference type="eggNOG" id="COG1653">
    <property type="taxonomic scope" value="Bacteria"/>
</dbReference>
<protein>
    <submittedName>
        <fullName evidence="3">Probable ABC transporter substrate-binding protein</fullName>
    </submittedName>
</protein>
<evidence type="ECO:0000313" key="3">
    <source>
        <dbReference type="EMBL" id="EAR20237.1"/>
    </source>
</evidence>
<organism evidence="3 4">
    <name type="scientific">Nitrococcus mobilis Nb-231</name>
    <dbReference type="NCBI Taxonomy" id="314278"/>
    <lineage>
        <taxon>Bacteria</taxon>
        <taxon>Pseudomonadati</taxon>
        <taxon>Pseudomonadota</taxon>
        <taxon>Gammaproteobacteria</taxon>
        <taxon>Chromatiales</taxon>
        <taxon>Ectothiorhodospiraceae</taxon>
        <taxon>Nitrococcus</taxon>
    </lineage>
</organism>
<comment type="caution">
    <text evidence="3">The sequence shown here is derived from an EMBL/GenBank/DDBJ whole genome shotgun (WGS) entry which is preliminary data.</text>
</comment>
<name>A4BVL9_9GAMM</name>
<dbReference type="Pfam" id="PF13416">
    <property type="entry name" value="SBP_bac_8"/>
    <property type="match status" value="1"/>
</dbReference>
<reference evidence="3 4" key="1">
    <citation type="submission" date="2006-02" db="EMBL/GenBank/DDBJ databases">
        <authorList>
            <person name="Waterbury J."/>
            <person name="Ferriera S."/>
            <person name="Johnson J."/>
            <person name="Kravitz S."/>
            <person name="Halpern A."/>
            <person name="Remington K."/>
            <person name="Beeson K."/>
            <person name="Tran B."/>
            <person name="Rogers Y.-H."/>
            <person name="Friedman R."/>
            <person name="Venter J.C."/>
        </authorList>
    </citation>
    <scope>NUCLEOTIDE SEQUENCE [LARGE SCALE GENOMIC DNA]</scope>
    <source>
        <strain evidence="3 4">Nb-231</strain>
    </source>
</reference>
<dbReference type="PANTHER" id="PTHR43649">
    <property type="entry name" value="ARABINOSE-BINDING PROTEIN-RELATED"/>
    <property type="match status" value="1"/>
</dbReference>
<comment type="similarity">
    <text evidence="2">Belongs to the bacterial solute-binding protein 1 family.</text>
</comment>
<evidence type="ECO:0000256" key="2">
    <source>
        <dbReference type="ARBA" id="ARBA00008520"/>
    </source>
</evidence>
<dbReference type="PANTHER" id="PTHR43649:SF12">
    <property type="entry name" value="DIACETYLCHITOBIOSE BINDING PROTEIN DASA"/>
    <property type="match status" value="1"/>
</dbReference>
<dbReference type="AlphaFoldDB" id="A4BVL9"/>
<dbReference type="EMBL" id="AAOF01000028">
    <property type="protein sequence ID" value="EAR20237.1"/>
    <property type="molecule type" value="Genomic_DNA"/>
</dbReference>
<dbReference type="GO" id="GO:0042597">
    <property type="term" value="C:periplasmic space"/>
    <property type="evidence" value="ECO:0007669"/>
    <property type="project" value="UniProtKB-SubCell"/>
</dbReference>
<dbReference type="Proteomes" id="UP000003374">
    <property type="component" value="Unassembled WGS sequence"/>
</dbReference>
<accession>A4BVL9</accession>
<dbReference type="InterPro" id="IPR050490">
    <property type="entry name" value="Bact_solute-bd_prot1"/>
</dbReference>
<sequence>MADISRRRFLVGGSALGLAVGLGPWIIAGRSARAADKRLKLLQWSHFIPSYDKWFDDFARRWGEENEVDISVDHIGVAELATALSSEVSAGAGHDLIELGPEAAQFEPSLIALNDLNEEIQQQFGQPSTVSRRVSYNPVTKRYYAFCHGWAINPGNYRKNLWETAGAADGPRTWKELADTGCAIKRRRDVPVGIGLSQEIDSNLTVRAVLWAFDTALQDKSGTVILDQGIYYKRAVEAVKYLQDLYAKALTPEVFTWNATSNNQALIAGRASFVLNSISAYRSAQGSRPNLAKDIFFTPALRGPNGTRWANMQGVYNYVVPKFAQANAPTAKAFIKHLVANYDMAIYQSKLYNTPSYPQVSVPPGERGYEPLSGAQTAQDLSEAWFDSDPFKLPGEAGGKLRVLKNAVEWTTNLGHPGYASPAISEVFNTSVISNMMTCVARGQDKPEAAVKQAAARVHTIFAKWRERGLV</sequence>
<dbReference type="InterPro" id="IPR006311">
    <property type="entry name" value="TAT_signal"/>
</dbReference>
<dbReference type="Gene3D" id="3.40.190.10">
    <property type="entry name" value="Periplasmic binding protein-like II"/>
    <property type="match status" value="1"/>
</dbReference>
<dbReference type="InterPro" id="IPR006059">
    <property type="entry name" value="SBP"/>
</dbReference>
<proteinExistence type="inferred from homology"/>